<reference evidence="1 2" key="1">
    <citation type="submission" date="2023-10" db="EMBL/GenBank/DDBJ databases">
        <title>Saccharopolyspora sp. nov., isolated from mangrove soil.</title>
        <authorList>
            <person name="Lu Y."/>
            <person name="Liu W."/>
        </authorList>
    </citation>
    <scope>NUCLEOTIDE SEQUENCE [LARGE SCALE GENOMIC DNA]</scope>
    <source>
        <strain evidence="1 2">S2-29</strain>
    </source>
</reference>
<protein>
    <submittedName>
        <fullName evidence="1">DUF4192 domain-containing protein</fullName>
    </submittedName>
</protein>
<evidence type="ECO:0000313" key="1">
    <source>
        <dbReference type="EMBL" id="MEB3372434.1"/>
    </source>
</evidence>
<sequence length="198" mass="21384">MTRRPLCWGAELAARGHVLFSSREDMCALIAPERDGATAAEWAVKLDGLGLDDTHTGAVTERVEAITSAIADIADGQYPDQDSLVRMLHWISDRRVRDALLPTALGEHAGAAENLWITLVRKAPAPELAEVATLLAVSTYVRGEGALAQIAIEHALEADPEHTLADLIRHALDSGIPPSEFAQFLQHYTDTTTDATTQ</sequence>
<dbReference type="InterPro" id="IPR025447">
    <property type="entry name" value="DUF4192"/>
</dbReference>
<proteinExistence type="predicted"/>
<name>A0ABU6AM02_9PSEU</name>
<accession>A0ABU6AM02</accession>
<organism evidence="1 2">
    <name type="scientific">Saccharopolyspora mangrovi</name>
    <dbReference type="NCBI Taxonomy" id="3082379"/>
    <lineage>
        <taxon>Bacteria</taxon>
        <taxon>Bacillati</taxon>
        <taxon>Actinomycetota</taxon>
        <taxon>Actinomycetes</taxon>
        <taxon>Pseudonocardiales</taxon>
        <taxon>Pseudonocardiaceae</taxon>
        <taxon>Saccharopolyspora</taxon>
    </lineage>
</organism>
<keyword evidence="2" id="KW-1185">Reference proteome</keyword>
<dbReference type="Proteomes" id="UP001327093">
    <property type="component" value="Unassembled WGS sequence"/>
</dbReference>
<dbReference type="RefSeq" id="WP_324269852.1">
    <property type="nucleotide sequence ID" value="NZ_JAWLNX010000048.1"/>
</dbReference>
<gene>
    <name evidence="1" type="ORF">R4I43_34055</name>
</gene>
<comment type="caution">
    <text evidence="1">The sequence shown here is derived from an EMBL/GenBank/DDBJ whole genome shotgun (WGS) entry which is preliminary data.</text>
</comment>
<dbReference type="Pfam" id="PF13830">
    <property type="entry name" value="DUF4192"/>
    <property type="match status" value="1"/>
</dbReference>
<evidence type="ECO:0000313" key="2">
    <source>
        <dbReference type="Proteomes" id="UP001327093"/>
    </source>
</evidence>
<dbReference type="EMBL" id="JAWLNX010000048">
    <property type="protein sequence ID" value="MEB3372434.1"/>
    <property type="molecule type" value="Genomic_DNA"/>
</dbReference>